<evidence type="ECO:0000256" key="6">
    <source>
        <dbReference type="SAM" id="Phobius"/>
    </source>
</evidence>
<dbReference type="Gene3D" id="3.30.70.270">
    <property type="match status" value="1"/>
</dbReference>
<evidence type="ECO:0000256" key="4">
    <source>
        <dbReference type="ARBA" id="ARBA00022989"/>
    </source>
</evidence>
<proteinExistence type="predicted"/>
<dbReference type="NCBIfam" id="TIGR00254">
    <property type="entry name" value="GGDEF"/>
    <property type="match status" value="1"/>
</dbReference>
<reference evidence="8 9" key="1">
    <citation type="submission" date="2024-03" db="EMBL/GenBank/DDBJ databases">
        <title>Human intestinal bacterial collection.</title>
        <authorList>
            <person name="Pauvert C."/>
            <person name="Hitch T.C.A."/>
            <person name="Clavel T."/>
        </authorList>
    </citation>
    <scope>NUCLEOTIDE SEQUENCE [LARGE SCALE GENOMIC DNA]</scope>
    <source>
        <strain evidence="8 9">CLA-SR-H024</strain>
    </source>
</reference>
<dbReference type="SMART" id="SM00267">
    <property type="entry name" value="GGDEF"/>
    <property type="match status" value="1"/>
</dbReference>
<dbReference type="SUPFAM" id="SSF55073">
    <property type="entry name" value="Nucleotide cyclase"/>
    <property type="match status" value="1"/>
</dbReference>
<dbReference type="EC" id="2.7.7.65" evidence="8"/>
<gene>
    <name evidence="8" type="ORF">WMO63_22420</name>
</gene>
<organism evidence="8 9">
    <name type="scientific">Niallia hominis</name>
    <dbReference type="NCBI Taxonomy" id="3133173"/>
    <lineage>
        <taxon>Bacteria</taxon>
        <taxon>Bacillati</taxon>
        <taxon>Bacillota</taxon>
        <taxon>Bacilli</taxon>
        <taxon>Bacillales</taxon>
        <taxon>Bacillaceae</taxon>
        <taxon>Niallia</taxon>
    </lineage>
</organism>
<dbReference type="Proteomes" id="UP001465426">
    <property type="component" value="Unassembled WGS sequence"/>
</dbReference>
<evidence type="ECO:0000256" key="1">
    <source>
        <dbReference type="ARBA" id="ARBA00004651"/>
    </source>
</evidence>
<evidence type="ECO:0000256" key="2">
    <source>
        <dbReference type="ARBA" id="ARBA00022475"/>
    </source>
</evidence>
<dbReference type="InterPro" id="IPR050469">
    <property type="entry name" value="Diguanylate_Cyclase"/>
</dbReference>
<dbReference type="RefSeq" id="WP_031539993.1">
    <property type="nucleotide sequence ID" value="NZ_JBBMFN010000101.1"/>
</dbReference>
<keyword evidence="9" id="KW-1185">Reference proteome</keyword>
<keyword evidence="5 6" id="KW-0472">Membrane</keyword>
<dbReference type="Pfam" id="PF07694">
    <property type="entry name" value="5TM-5TMR_LYT"/>
    <property type="match status" value="1"/>
</dbReference>
<protein>
    <submittedName>
        <fullName evidence="8">Diguanylate cyclase</fullName>
        <ecNumber evidence="8">2.7.7.65</ecNumber>
    </submittedName>
</protein>
<keyword evidence="2" id="KW-1003">Cell membrane</keyword>
<dbReference type="GO" id="GO:0052621">
    <property type="term" value="F:diguanylate cyclase activity"/>
    <property type="evidence" value="ECO:0007669"/>
    <property type="project" value="UniProtKB-EC"/>
</dbReference>
<sequence>MIIKELFSNLAILVSLLFLYSQITKQKPLNRQSSLNRKIAIGIVGGIFGNILMHYSIHIGDIIIDLRHIPIMILAFYGGAIPAFISMLLIIIGRLFYGINLASFLAIALIFSSTIGAVWFSCFTLSTKNKIILTLSWNNFVFTIFAIYLINDWNIPLVLIPTYCIISYLGGFIGFYVINHLRSIQLLFEKYRNESTIDGLTGLNNYRNFDKLFNSLINQVTVKEEKLSLLYIDIDFFKKINDRYGHLKGDEILKSLGEILQKCTKSYDVVSRNGGEEFTVLLLDCPLEKAKEMAENIRKTVEEFPFYALEEKIHLTVSIGIACYNETTLKAIDIIDDADRALYYAKNSGRNKVCIANQFTEK</sequence>
<feature type="transmembrane region" description="Helical" evidence="6">
    <location>
        <begin position="6"/>
        <end position="23"/>
    </location>
</feature>
<evidence type="ECO:0000256" key="5">
    <source>
        <dbReference type="ARBA" id="ARBA00023136"/>
    </source>
</evidence>
<comment type="subcellular location">
    <subcellularLocation>
        <location evidence="1">Cell membrane</location>
        <topology evidence="1">Multi-pass membrane protein</topology>
    </subcellularLocation>
</comment>
<comment type="caution">
    <text evidence="8">The sequence shown here is derived from an EMBL/GenBank/DDBJ whole genome shotgun (WGS) entry which is preliminary data.</text>
</comment>
<feature type="transmembrane region" description="Helical" evidence="6">
    <location>
        <begin position="157"/>
        <end position="178"/>
    </location>
</feature>
<evidence type="ECO:0000259" key="7">
    <source>
        <dbReference type="PROSITE" id="PS50887"/>
    </source>
</evidence>
<dbReference type="EMBL" id="JBBMFN010000101">
    <property type="protein sequence ID" value="MEQ2468410.1"/>
    <property type="molecule type" value="Genomic_DNA"/>
</dbReference>
<evidence type="ECO:0000313" key="8">
    <source>
        <dbReference type="EMBL" id="MEQ2468410.1"/>
    </source>
</evidence>
<dbReference type="InterPro" id="IPR029787">
    <property type="entry name" value="Nucleotide_cyclase"/>
</dbReference>
<feature type="transmembrane region" description="Helical" evidence="6">
    <location>
        <begin position="35"/>
        <end position="57"/>
    </location>
</feature>
<keyword evidence="8" id="KW-0548">Nucleotidyltransferase</keyword>
<evidence type="ECO:0000313" key="9">
    <source>
        <dbReference type="Proteomes" id="UP001465426"/>
    </source>
</evidence>
<feature type="transmembrane region" description="Helical" evidence="6">
    <location>
        <begin position="69"/>
        <end position="92"/>
    </location>
</feature>
<dbReference type="PANTHER" id="PTHR45138">
    <property type="entry name" value="REGULATORY COMPONENTS OF SENSORY TRANSDUCTION SYSTEM"/>
    <property type="match status" value="1"/>
</dbReference>
<keyword evidence="3 6" id="KW-0812">Transmembrane</keyword>
<evidence type="ECO:0000256" key="3">
    <source>
        <dbReference type="ARBA" id="ARBA00022692"/>
    </source>
</evidence>
<dbReference type="InterPro" id="IPR043128">
    <property type="entry name" value="Rev_trsase/Diguanyl_cyclase"/>
</dbReference>
<keyword evidence="8" id="KW-0808">Transferase</keyword>
<feature type="transmembrane region" description="Helical" evidence="6">
    <location>
        <begin position="99"/>
        <end position="119"/>
    </location>
</feature>
<feature type="transmembrane region" description="Helical" evidence="6">
    <location>
        <begin position="131"/>
        <end position="150"/>
    </location>
</feature>
<dbReference type="PROSITE" id="PS50887">
    <property type="entry name" value="GGDEF"/>
    <property type="match status" value="1"/>
</dbReference>
<dbReference type="InterPro" id="IPR011620">
    <property type="entry name" value="Sig_transdc_His_kinase_LytS_TM"/>
</dbReference>
<dbReference type="CDD" id="cd01949">
    <property type="entry name" value="GGDEF"/>
    <property type="match status" value="1"/>
</dbReference>
<keyword evidence="4 6" id="KW-1133">Transmembrane helix</keyword>
<dbReference type="InterPro" id="IPR000160">
    <property type="entry name" value="GGDEF_dom"/>
</dbReference>
<dbReference type="PANTHER" id="PTHR45138:SF9">
    <property type="entry name" value="DIGUANYLATE CYCLASE DGCM-RELATED"/>
    <property type="match status" value="1"/>
</dbReference>
<accession>A0ABV1F6K4</accession>
<dbReference type="Pfam" id="PF00990">
    <property type="entry name" value="GGDEF"/>
    <property type="match status" value="1"/>
</dbReference>
<feature type="domain" description="GGDEF" evidence="7">
    <location>
        <begin position="225"/>
        <end position="358"/>
    </location>
</feature>
<name>A0ABV1F6K4_9BACI</name>